<dbReference type="STRING" id="555088.DealDRAFT_2083"/>
<sequence>MRNKIVRRIAMSILSLLVISALTFFLMELAPGTPVSRYADNPRISRADRERIEKNMGLDRPAHIRYFIWLRNAAQGDLGLSYMTGQPVSQEIMARLPATLRLMGASFLVALIIAVPLGIYSATRRHSIVDSVLTAGSYLGLSVPAFWFGLILIYIFAVWLRWLPAGGQMTPWFDPSVFPPFTRPFALLWEYIRHMIMPVFVLSLSLVAGWSRYIRSSMLDVINQNYIRTARAKGVPERKVLYRHALRNALTPLVTLMGMDLPAFFAGAVIVEQIFAWPGMGRLFLSAVTNNDYQVMMGITMITAILVLAGNLLADLFYTRLDPRVKYEG</sequence>
<evidence type="ECO:0000256" key="5">
    <source>
        <dbReference type="ARBA" id="ARBA00022989"/>
    </source>
</evidence>
<comment type="similarity">
    <text evidence="7">Belongs to the binding-protein-dependent transport system permease family.</text>
</comment>
<feature type="transmembrane region" description="Helical" evidence="7">
    <location>
        <begin position="191"/>
        <end position="210"/>
    </location>
</feature>
<proteinExistence type="inferred from homology"/>
<dbReference type="InterPro" id="IPR035906">
    <property type="entry name" value="MetI-like_sf"/>
</dbReference>
<dbReference type="Gene3D" id="1.10.3720.10">
    <property type="entry name" value="MetI-like"/>
    <property type="match status" value="1"/>
</dbReference>
<dbReference type="RefSeq" id="WP_008517217.1">
    <property type="nucleotide sequence ID" value="NZ_ACJM01000010.1"/>
</dbReference>
<gene>
    <name evidence="9" type="ORF">DealDRAFT_2083</name>
</gene>
<dbReference type="OrthoDB" id="9773221at2"/>
<evidence type="ECO:0000313" key="9">
    <source>
        <dbReference type="EMBL" id="EEG77048.1"/>
    </source>
</evidence>
<dbReference type="Pfam" id="PF00528">
    <property type="entry name" value="BPD_transp_1"/>
    <property type="match status" value="1"/>
</dbReference>
<dbReference type="InterPro" id="IPR045621">
    <property type="entry name" value="BPD_transp_1_N"/>
</dbReference>
<keyword evidence="10" id="KW-1185">Reference proteome</keyword>
<dbReference type="PANTHER" id="PTHR43163">
    <property type="entry name" value="DIPEPTIDE TRANSPORT SYSTEM PERMEASE PROTEIN DPPB-RELATED"/>
    <property type="match status" value="1"/>
</dbReference>
<evidence type="ECO:0000313" key="10">
    <source>
        <dbReference type="Proteomes" id="UP000006443"/>
    </source>
</evidence>
<comment type="caution">
    <text evidence="9">The sequence shown here is derived from an EMBL/GenBank/DDBJ whole genome shotgun (WGS) entry which is preliminary data.</text>
</comment>
<feature type="domain" description="ABC transmembrane type-1" evidence="8">
    <location>
        <begin position="96"/>
        <end position="314"/>
    </location>
</feature>
<dbReference type="PANTHER" id="PTHR43163:SF6">
    <property type="entry name" value="DIPEPTIDE TRANSPORT SYSTEM PERMEASE PROTEIN DPPB-RELATED"/>
    <property type="match status" value="1"/>
</dbReference>
<keyword evidence="4 7" id="KW-0812">Transmembrane</keyword>
<name>C0GHX4_DETAL</name>
<dbReference type="eggNOG" id="COG0601">
    <property type="taxonomic scope" value="Bacteria"/>
</dbReference>
<evidence type="ECO:0000259" key="8">
    <source>
        <dbReference type="PROSITE" id="PS50928"/>
    </source>
</evidence>
<comment type="subcellular location">
    <subcellularLocation>
        <location evidence="1 7">Cell membrane</location>
        <topology evidence="1 7">Multi-pass membrane protein</topology>
    </subcellularLocation>
</comment>
<dbReference type="EMBL" id="ACJM01000010">
    <property type="protein sequence ID" value="EEG77048.1"/>
    <property type="molecule type" value="Genomic_DNA"/>
</dbReference>
<keyword evidence="2 7" id="KW-0813">Transport</keyword>
<dbReference type="Pfam" id="PF19300">
    <property type="entry name" value="BPD_transp_1_N"/>
    <property type="match status" value="1"/>
</dbReference>
<feature type="transmembrane region" description="Helical" evidence="7">
    <location>
        <begin position="102"/>
        <end position="123"/>
    </location>
</feature>
<evidence type="ECO:0000256" key="3">
    <source>
        <dbReference type="ARBA" id="ARBA00022475"/>
    </source>
</evidence>
<reference evidence="9 10" key="1">
    <citation type="submission" date="2009-02" db="EMBL/GenBank/DDBJ databases">
        <title>Sequencing of the draft genome and assembly of Dethiobacter alkaliphilus AHT 1.</title>
        <authorList>
            <consortium name="US DOE Joint Genome Institute (JGI-PGF)"/>
            <person name="Lucas S."/>
            <person name="Copeland A."/>
            <person name="Lapidus A."/>
            <person name="Glavina del Rio T."/>
            <person name="Dalin E."/>
            <person name="Tice H."/>
            <person name="Bruce D."/>
            <person name="Goodwin L."/>
            <person name="Pitluck S."/>
            <person name="Larimer F."/>
            <person name="Land M.L."/>
            <person name="Hauser L."/>
            <person name="Muyzer G."/>
        </authorList>
    </citation>
    <scope>NUCLEOTIDE SEQUENCE [LARGE SCALE GENOMIC DNA]</scope>
    <source>
        <strain evidence="9 10">AHT 1</strain>
    </source>
</reference>
<evidence type="ECO:0000256" key="7">
    <source>
        <dbReference type="RuleBase" id="RU363032"/>
    </source>
</evidence>
<feature type="transmembrane region" description="Helical" evidence="7">
    <location>
        <begin position="135"/>
        <end position="160"/>
    </location>
</feature>
<dbReference type="GO" id="GO:0005886">
    <property type="term" value="C:plasma membrane"/>
    <property type="evidence" value="ECO:0007669"/>
    <property type="project" value="UniProtKB-SubCell"/>
</dbReference>
<dbReference type="Proteomes" id="UP000006443">
    <property type="component" value="Unassembled WGS sequence"/>
</dbReference>
<evidence type="ECO:0000256" key="2">
    <source>
        <dbReference type="ARBA" id="ARBA00022448"/>
    </source>
</evidence>
<dbReference type="InterPro" id="IPR000515">
    <property type="entry name" value="MetI-like"/>
</dbReference>
<dbReference type="AlphaFoldDB" id="C0GHX4"/>
<keyword evidence="5 7" id="KW-1133">Transmembrane helix</keyword>
<feature type="transmembrane region" description="Helical" evidence="7">
    <location>
        <begin position="253"/>
        <end position="275"/>
    </location>
</feature>
<protein>
    <submittedName>
        <fullName evidence="9">Binding-protein-dependent transport systems inner membrane component</fullName>
    </submittedName>
</protein>
<evidence type="ECO:0000256" key="1">
    <source>
        <dbReference type="ARBA" id="ARBA00004651"/>
    </source>
</evidence>
<dbReference type="PROSITE" id="PS50928">
    <property type="entry name" value="ABC_TM1"/>
    <property type="match status" value="1"/>
</dbReference>
<keyword evidence="6 7" id="KW-0472">Membrane</keyword>
<organism evidence="9 10">
    <name type="scientific">Dethiobacter alkaliphilus AHT 1</name>
    <dbReference type="NCBI Taxonomy" id="555088"/>
    <lineage>
        <taxon>Bacteria</taxon>
        <taxon>Bacillati</taxon>
        <taxon>Bacillota</taxon>
        <taxon>Dethiobacteria</taxon>
        <taxon>Dethiobacterales</taxon>
        <taxon>Dethiobacteraceae</taxon>
        <taxon>Dethiobacter</taxon>
    </lineage>
</organism>
<feature type="transmembrane region" description="Helical" evidence="7">
    <location>
        <begin position="295"/>
        <end position="318"/>
    </location>
</feature>
<evidence type="ECO:0000256" key="6">
    <source>
        <dbReference type="ARBA" id="ARBA00023136"/>
    </source>
</evidence>
<dbReference type="SUPFAM" id="SSF161098">
    <property type="entry name" value="MetI-like"/>
    <property type="match status" value="1"/>
</dbReference>
<dbReference type="CDD" id="cd06261">
    <property type="entry name" value="TM_PBP2"/>
    <property type="match status" value="1"/>
</dbReference>
<accession>C0GHX4</accession>
<evidence type="ECO:0000256" key="4">
    <source>
        <dbReference type="ARBA" id="ARBA00022692"/>
    </source>
</evidence>
<dbReference type="GO" id="GO:0055085">
    <property type="term" value="P:transmembrane transport"/>
    <property type="evidence" value="ECO:0007669"/>
    <property type="project" value="InterPro"/>
</dbReference>
<keyword evidence="3" id="KW-1003">Cell membrane</keyword>